<dbReference type="Proteomes" id="UP001266305">
    <property type="component" value="Unassembled WGS sequence"/>
</dbReference>
<dbReference type="EMBL" id="JASSZA010000010">
    <property type="protein sequence ID" value="KAK2100940.1"/>
    <property type="molecule type" value="Genomic_DNA"/>
</dbReference>
<feature type="non-terminal residue" evidence="2">
    <location>
        <position position="1"/>
    </location>
</feature>
<feature type="non-terminal residue" evidence="2">
    <location>
        <position position="60"/>
    </location>
</feature>
<evidence type="ECO:0000313" key="2">
    <source>
        <dbReference type="EMBL" id="KAK2100940.1"/>
    </source>
</evidence>
<organism evidence="2 3">
    <name type="scientific">Saguinus oedipus</name>
    <name type="common">Cotton-top tamarin</name>
    <name type="synonym">Oedipomidas oedipus</name>
    <dbReference type="NCBI Taxonomy" id="9490"/>
    <lineage>
        <taxon>Eukaryota</taxon>
        <taxon>Metazoa</taxon>
        <taxon>Chordata</taxon>
        <taxon>Craniata</taxon>
        <taxon>Vertebrata</taxon>
        <taxon>Euteleostomi</taxon>
        <taxon>Mammalia</taxon>
        <taxon>Eutheria</taxon>
        <taxon>Euarchontoglires</taxon>
        <taxon>Primates</taxon>
        <taxon>Haplorrhini</taxon>
        <taxon>Platyrrhini</taxon>
        <taxon>Cebidae</taxon>
        <taxon>Callitrichinae</taxon>
        <taxon>Saguinus</taxon>
    </lineage>
</organism>
<comment type="caution">
    <text evidence="2">The sequence shown here is derived from an EMBL/GenBank/DDBJ whole genome shotgun (WGS) entry which is preliminary data.</text>
</comment>
<name>A0ABQ9UV36_SAGOE</name>
<gene>
    <name evidence="2" type="ORF">P7K49_022288</name>
</gene>
<proteinExistence type="predicted"/>
<accession>A0ABQ9UV36</accession>
<sequence length="60" mass="6542">RLLWRTGGPPQLASPPAGFFFFGSSPIPSHQPVPRLAHTRSPPPLLGARPRPPPPFLCHK</sequence>
<evidence type="ECO:0000256" key="1">
    <source>
        <dbReference type="SAM" id="MobiDB-lite"/>
    </source>
</evidence>
<feature type="region of interest" description="Disordered" evidence="1">
    <location>
        <begin position="30"/>
        <end position="60"/>
    </location>
</feature>
<protein>
    <submittedName>
        <fullName evidence="2">Uncharacterized protein</fullName>
    </submittedName>
</protein>
<reference evidence="2 3" key="1">
    <citation type="submission" date="2023-05" db="EMBL/GenBank/DDBJ databases">
        <title>B98-5 Cell Line De Novo Hybrid Assembly: An Optical Mapping Approach.</title>
        <authorList>
            <person name="Kananen K."/>
            <person name="Auerbach J.A."/>
            <person name="Kautto E."/>
            <person name="Blachly J.S."/>
        </authorList>
    </citation>
    <scope>NUCLEOTIDE SEQUENCE [LARGE SCALE GENOMIC DNA]</scope>
    <source>
        <strain evidence="2">B95-8</strain>
        <tissue evidence="2">Cell line</tissue>
    </source>
</reference>
<evidence type="ECO:0000313" key="3">
    <source>
        <dbReference type="Proteomes" id="UP001266305"/>
    </source>
</evidence>
<feature type="compositionally biased region" description="Pro residues" evidence="1">
    <location>
        <begin position="41"/>
        <end position="60"/>
    </location>
</feature>
<keyword evidence="3" id="KW-1185">Reference proteome</keyword>